<dbReference type="Gene3D" id="3.90.1750.10">
    <property type="entry name" value="Hect, E3 ligase catalytic domains"/>
    <property type="match status" value="2"/>
</dbReference>
<dbReference type="GO" id="GO:0043161">
    <property type="term" value="P:proteasome-mediated ubiquitin-dependent protein catabolic process"/>
    <property type="evidence" value="ECO:0007669"/>
    <property type="project" value="TreeGrafter"/>
</dbReference>
<evidence type="ECO:0000259" key="8">
    <source>
        <dbReference type="PROSITE" id="PS50237"/>
    </source>
</evidence>
<dbReference type="EnsemblProtists" id="HpaT813379">
    <property type="protein sequence ID" value="HpaP813379"/>
    <property type="gene ID" value="HpaG813379"/>
</dbReference>
<feature type="compositionally biased region" description="Basic and acidic residues" evidence="7">
    <location>
        <begin position="1300"/>
        <end position="1310"/>
    </location>
</feature>
<dbReference type="EMBL" id="JH598135">
    <property type="status" value="NOT_ANNOTATED_CDS"/>
    <property type="molecule type" value="Genomic_DNA"/>
</dbReference>
<evidence type="ECO:0000256" key="6">
    <source>
        <dbReference type="PROSITE-ProRule" id="PRU00104"/>
    </source>
</evidence>
<dbReference type="InterPro" id="IPR035983">
    <property type="entry name" value="Hect_E3_ubiquitin_ligase"/>
</dbReference>
<dbReference type="SMART" id="SM00119">
    <property type="entry name" value="HECTc"/>
    <property type="match status" value="1"/>
</dbReference>
<evidence type="ECO:0000256" key="5">
    <source>
        <dbReference type="ARBA" id="ARBA00022786"/>
    </source>
</evidence>
<sequence length="1861" mass="204561">MSARSDASDSADDDDAYTSLDRLDAHHALTHLHSAEAHALLSALDHEDDHDDVSPSLRALLAQLDTPTPSATSTSDSALSLAHLISRASATDISTNQTHPCRFQHVRTQVHAHAPVATQLEGLSTLCETLSLSTEDALAVAGFRVDAFVPLIVTLLRHSLSTDVLLLAARALSMMLELFPSAAIPLAASEHVIGALCAKLVEIQYIDVAELALQMLEVMVCKAETALNTANSSTSRFLMVPVLSSTAPAPAAAPALVAKLCAQYRLQVIEENGFVAVLQFIDFFPLEIQRRAARIVSQLATDFPLAMETQLRHGLPLLTNLLRSLDNDVVQSTVACLQKLGESKAFTQSHEFAQMIATEEICALLLDKLAAFAGVDGGDEAAAAVAVPLSLPLAPVGYTSILRFFACLLSCVPSDLGATTDVLGTSHLRFVKLPPIVTALLAKQEVLSENQLLRETLKLVLVVVPFANDVSSADAAIPPATLTLAHGILPLITRVYDATSRPDLRHDCLGVISRCCSLVYADWQPFKVEERTELARLAAFLARLLRPKRTDPTAPSKHNADSDFVLIELALKIVEMPLQHTSAREATKEDYERYGVTSIIRYYASTIVEPEEDKDKSDLQNIRTIAVRLVRDYLGDESSVASVMAHFERLVDDLQTALVFSSTTGNDQTASLLDVLLQLREFVVEGNDTLTAHEIACSGLVKVLIRILSFDKGQQAFSQMLAMQGAGSDGLEFMTLLSRCLQDAISSEKDVFVVSAAGSSSASLSSGSIVTDLDQLTQHIKVHVLIEEEKRTSEPDTIDRDIDQADPYDRHDVEEHGAKRNSLARNRKNKCNSNKCAVHDTVVLVEPLARIETMEDFIADKLFGRDRNTDVISDELSEEDDESGGTEVEEREEFLRDDTELRRVVAVYKGQVLPADMSILEAIVKFGDLDATGHVKSDLDAPGSTSKSLPTSGSPLWTASPHAITFRVAAAPISVDDIATMESASEDSKIVVASSFSSEPAGIDEAEQWWDDVWDLLLLLKLLREQCSRMPFGTQLHFVNSYLSLQVRRALQQPVCIVANHLPKWCFRLVYEFPFVLKFETRCHFMYATTCGCSRAIQYLCRSVWRKAVMEEPAQARPSTSSGRRRYRDGTSRTRTSALDNVMQMVKLPRLKVRVARSRLLQSAIKLLTLYGGKKAVIEIEFLGEVGTGLGPTTEFFTLVCQQIQSKQLQLWWDDDRIMSGVSHSADAEQKPKHVGADTNHSKTNQANGSLAIRGYHRVAVYHCPQCKALRIPACPVHQQLLTRENKVVDSEGGTPGQTSEKDSPCLASERRQPSSRFIPQCAQCLDNQNWHSAATSCDCSPNHDGEENDSTTEPASGSMLKWWILSDEEAQYLAKVFPTDTKRVQHPVLQCAHCDTVNFPGTDAGIVVMDGNRMVSRSGRRMFERDYRAVTKHVSPLCEGTPLNVMISAITRHDVEILVENLARSPDVLESEVESLNYLSEAALLNGTVGGGPPVVAPFGLYPKPYLCDNESDALRTSVDSIAEPSGSDSLDEDASSFSGDEVDVLAWFRFLGRFVSQAILDERLLNLPFARPFVRLLRGEVLVGNGVSVETSLSFVEELDPVLAKSLRYLHNLAVEYAVKEASGDIESDDVAAWTMEVDSLCRSFTMIGADEISLRPDGKDIPVTLSTLRQYVTLNLEFLLDRTIKSQVQAFKQGFEQICGGKGDRQLFRFLQAFDVHELEALLSDRSSGSSVWDRDGVDLREHMVCDHGYTADSRAIANLVSILCELSLDEQRLFVRFVTGANRLPLGGLRNLEPKLTVVRKLVQTTDGSSAKENDAVLPSASTCTNYLKLPDYSTREVMKQRLLYCINEGQCSFHLS</sequence>
<reference evidence="9" key="2">
    <citation type="submission" date="2015-06" db="UniProtKB">
        <authorList>
            <consortium name="EnsemblProtists"/>
        </authorList>
    </citation>
    <scope>IDENTIFICATION</scope>
    <source>
        <strain evidence="9">Emoy2</strain>
    </source>
</reference>
<dbReference type="InterPro" id="IPR016024">
    <property type="entry name" value="ARM-type_fold"/>
</dbReference>
<evidence type="ECO:0000256" key="4">
    <source>
        <dbReference type="ARBA" id="ARBA00022679"/>
    </source>
</evidence>
<dbReference type="Proteomes" id="UP000011713">
    <property type="component" value="Unassembled WGS sequence"/>
</dbReference>
<dbReference type="PANTHER" id="PTHR45670:SF1">
    <property type="entry name" value="E3 UBIQUITIN-PROTEIN LIGASE HECTD1"/>
    <property type="match status" value="1"/>
</dbReference>
<evidence type="ECO:0000313" key="10">
    <source>
        <dbReference type="Proteomes" id="UP000011713"/>
    </source>
</evidence>
<dbReference type="InterPro" id="IPR011989">
    <property type="entry name" value="ARM-like"/>
</dbReference>
<comment type="similarity">
    <text evidence="2">Belongs to the UPL family. K-HECT subfamily.</text>
</comment>
<dbReference type="GO" id="GO:0000209">
    <property type="term" value="P:protein polyubiquitination"/>
    <property type="evidence" value="ECO:0007669"/>
    <property type="project" value="TreeGrafter"/>
</dbReference>
<evidence type="ECO:0000256" key="2">
    <source>
        <dbReference type="ARBA" id="ARBA00006331"/>
    </source>
</evidence>
<keyword evidence="5 6" id="KW-0833">Ubl conjugation pathway</keyword>
<dbReference type="Pfam" id="PF00632">
    <property type="entry name" value="HECT"/>
    <property type="match status" value="1"/>
</dbReference>
<name>M4C2R3_HYAAE</name>
<evidence type="ECO:0000256" key="3">
    <source>
        <dbReference type="ARBA" id="ARBA00012485"/>
    </source>
</evidence>
<evidence type="ECO:0000313" key="9">
    <source>
        <dbReference type="EnsemblProtists" id="HpaP813379"/>
    </source>
</evidence>
<evidence type="ECO:0000256" key="7">
    <source>
        <dbReference type="SAM" id="MobiDB-lite"/>
    </source>
</evidence>
<dbReference type="EC" id="2.3.2.26" evidence="3"/>
<dbReference type="InterPro" id="IPR057948">
    <property type="entry name" value="TPR_TRIP12_N"/>
</dbReference>
<comment type="catalytic activity">
    <reaction evidence="1">
        <text>S-ubiquitinyl-[E2 ubiquitin-conjugating enzyme]-L-cysteine + [acceptor protein]-L-lysine = [E2 ubiquitin-conjugating enzyme]-L-cysteine + N(6)-ubiquitinyl-[acceptor protein]-L-lysine.</text>
        <dbReference type="EC" id="2.3.2.26"/>
    </reaction>
</comment>
<accession>M4C2R3</accession>
<dbReference type="HOGENOM" id="CLU_000366_1_1_1"/>
<dbReference type="eggNOG" id="KOG0168">
    <property type="taxonomic scope" value="Eukaryota"/>
</dbReference>
<dbReference type="Gene3D" id="3.30.2160.10">
    <property type="entry name" value="Hect, E3 ligase catalytic domain"/>
    <property type="match status" value="1"/>
</dbReference>
<feature type="region of interest" description="Disordered" evidence="7">
    <location>
        <begin position="1286"/>
        <end position="1310"/>
    </location>
</feature>
<dbReference type="InterPro" id="IPR000569">
    <property type="entry name" value="HECT_dom"/>
</dbReference>
<keyword evidence="10" id="KW-1185">Reference proteome</keyword>
<dbReference type="PANTHER" id="PTHR45670">
    <property type="entry name" value="E3 UBIQUITIN-PROTEIN LIGASE TRIP12"/>
    <property type="match status" value="1"/>
</dbReference>
<dbReference type="Gene3D" id="3.30.2410.10">
    <property type="entry name" value="Hect, E3 ligase catalytic domain"/>
    <property type="match status" value="1"/>
</dbReference>
<dbReference type="eggNOG" id="KOG0170">
    <property type="taxonomic scope" value="Eukaryota"/>
</dbReference>
<feature type="compositionally biased region" description="Basic and acidic residues" evidence="7">
    <location>
        <begin position="1226"/>
        <end position="1236"/>
    </location>
</feature>
<keyword evidence="4" id="KW-0808">Transferase</keyword>
<dbReference type="OMA" id="FFTIHAQ"/>
<dbReference type="Pfam" id="PF25579">
    <property type="entry name" value="TPR_TRIP12_N"/>
    <property type="match status" value="1"/>
</dbReference>
<dbReference type="Gene3D" id="1.25.10.10">
    <property type="entry name" value="Leucine-rich Repeat Variant"/>
    <property type="match status" value="1"/>
</dbReference>
<dbReference type="SUPFAM" id="SSF48371">
    <property type="entry name" value="ARM repeat"/>
    <property type="match status" value="1"/>
</dbReference>
<proteinExistence type="inferred from homology"/>
<dbReference type="SUPFAM" id="SSF56204">
    <property type="entry name" value="Hect, E3 ligase catalytic domain"/>
    <property type="match status" value="2"/>
</dbReference>
<feature type="region of interest" description="Disordered" evidence="7">
    <location>
        <begin position="1224"/>
        <end position="1246"/>
    </location>
</feature>
<evidence type="ECO:0000256" key="1">
    <source>
        <dbReference type="ARBA" id="ARBA00000885"/>
    </source>
</evidence>
<organism evidence="9 10">
    <name type="scientific">Hyaloperonospora arabidopsidis (strain Emoy2)</name>
    <name type="common">Downy mildew agent</name>
    <name type="synonym">Peronospora arabidopsidis</name>
    <dbReference type="NCBI Taxonomy" id="559515"/>
    <lineage>
        <taxon>Eukaryota</taxon>
        <taxon>Sar</taxon>
        <taxon>Stramenopiles</taxon>
        <taxon>Oomycota</taxon>
        <taxon>Peronosporomycetes</taxon>
        <taxon>Peronosporales</taxon>
        <taxon>Peronosporaceae</taxon>
        <taxon>Hyaloperonospora</taxon>
    </lineage>
</organism>
<dbReference type="VEuPathDB" id="FungiDB:HpaG813379"/>
<feature type="active site" description="Glycyl thioester intermediate" evidence="6">
    <location>
        <position position="1828"/>
    </location>
</feature>
<protein>
    <recommendedName>
        <fullName evidence="3">HECT-type E3 ubiquitin transferase</fullName>
        <ecNumber evidence="3">2.3.2.26</ecNumber>
    </recommendedName>
</protein>
<dbReference type="InterPro" id="IPR045322">
    <property type="entry name" value="HECTD1/TRIP12-like"/>
</dbReference>
<dbReference type="GO" id="GO:0061630">
    <property type="term" value="F:ubiquitin protein ligase activity"/>
    <property type="evidence" value="ECO:0007669"/>
    <property type="project" value="UniProtKB-EC"/>
</dbReference>
<feature type="domain" description="HECT" evidence="8">
    <location>
        <begin position="1545"/>
        <end position="1861"/>
    </location>
</feature>
<dbReference type="PROSITE" id="PS50237">
    <property type="entry name" value="HECT"/>
    <property type="match status" value="1"/>
</dbReference>
<reference evidence="10" key="1">
    <citation type="journal article" date="2010" name="Science">
        <title>Signatures of adaptation to obligate biotrophy in the Hyaloperonospora arabidopsidis genome.</title>
        <authorList>
            <person name="Baxter L."/>
            <person name="Tripathy S."/>
            <person name="Ishaque N."/>
            <person name="Boot N."/>
            <person name="Cabral A."/>
            <person name="Kemen E."/>
            <person name="Thines M."/>
            <person name="Ah-Fong A."/>
            <person name="Anderson R."/>
            <person name="Badejoko W."/>
            <person name="Bittner-Eddy P."/>
            <person name="Boore J.L."/>
            <person name="Chibucos M.C."/>
            <person name="Coates M."/>
            <person name="Dehal P."/>
            <person name="Delehaunty K."/>
            <person name="Dong S."/>
            <person name="Downton P."/>
            <person name="Dumas B."/>
            <person name="Fabro G."/>
            <person name="Fronick C."/>
            <person name="Fuerstenberg S.I."/>
            <person name="Fulton L."/>
            <person name="Gaulin E."/>
            <person name="Govers F."/>
            <person name="Hughes L."/>
            <person name="Humphray S."/>
            <person name="Jiang R.H."/>
            <person name="Judelson H."/>
            <person name="Kamoun S."/>
            <person name="Kyung K."/>
            <person name="Meijer H."/>
            <person name="Minx P."/>
            <person name="Morris P."/>
            <person name="Nelson J."/>
            <person name="Phuntumart V."/>
            <person name="Qutob D."/>
            <person name="Rehmany A."/>
            <person name="Rougon-Cardoso A."/>
            <person name="Ryden P."/>
            <person name="Torto-Alalibo T."/>
            <person name="Studholme D."/>
            <person name="Wang Y."/>
            <person name="Win J."/>
            <person name="Wood J."/>
            <person name="Clifton S.W."/>
            <person name="Rogers J."/>
            <person name="Van den Ackerveken G."/>
            <person name="Jones J.D."/>
            <person name="McDowell J.M."/>
            <person name="Beynon J."/>
            <person name="Tyler B.M."/>
        </authorList>
    </citation>
    <scope>NUCLEOTIDE SEQUENCE [LARGE SCALE GENOMIC DNA]</scope>
    <source>
        <strain evidence="10">Emoy2</strain>
    </source>
</reference>
<dbReference type="STRING" id="559515.M4C2R3"/>
<dbReference type="InParanoid" id="M4C2R3"/>